<proteinExistence type="inferred from homology"/>
<dbReference type="OMA" id="CDMLGFG"/>
<dbReference type="InterPro" id="IPR000639">
    <property type="entry name" value="Epox_hydrolase-like"/>
</dbReference>
<dbReference type="InterPro" id="IPR050266">
    <property type="entry name" value="AB_hydrolase_sf"/>
</dbReference>
<feature type="chain" id="PRO_5003341784" description="AB hydrolase-1 domain-containing protein" evidence="2">
    <location>
        <begin position="19"/>
        <end position="326"/>
    </location>
</feature>
<reference evidence="4" key="3">
    <citation type="submission" date="2025-08" db="UniProtKB">
        <authorList>
            <consortium name="Ensembl"/>
        </authorList>
    </citation>
    <scope>IDENTIFICATION</scope>
</reference>
<dbReference type="PRINTS" id="PR00412">
    <property type="entry name" value="EPOXHYDRLASE"/>
</dbReference>
<comment type="similarity">
    <text evidence="1">Belongs to the AB hydrolase superfamily.</text>
</comment>
<feature type="signal peptide" evidence="2">
    <location>
        <begin position="1"/>
        <end position="18"/>
    </location>
</feature>
<evidence type="ECO:0000313" key="4">
    <source>
        <dbReference type="Ensembl" id="ENSCINP00000016426.3"/>
    </source>
</evidence>
<dbReference type="Ensembl" id="ENSCINT00000016426.3">
    <property type="protein sequence ID" value="ENSCINP00000016426.3"/>
    <property type="gene ID" value="ENSCING00000008030.3"/>
</dbReference>
<reference evidence="4" key="4">
    <citation type="submission" date="2025-09" db="UniProtKB">
        <authorList>
            <consortium name="Ensembl"/>
        </authorList>
    </citation>
    <scope>IDENTIFICATION</scope>
</reference>
<protein>
    <recommendedName>
        <fullName evidence="3">AB hydrolase-1 domain-containing protein</fullName>
    </recommendedName>
</protein>
<keyword evidence="5" id="KW-1185">Reference proteome</keyword>
<reference evidence="5" key="1">
    <citation type="journal article" date="2002" name="Science">
        <title>The draft genome of Ciona intestinalis: insights into chordate and vertebrate origins.</title>
        <authorList>
            <person name="Dehal P."/>
            <person name="Satou Y."/>
            <person name="Campbell R.K."/>
            <person name="Chapman J."/>
            <person name="Degnan B."/>
            <person name="De Tomaso A."/>
            <person name="Davidson B."/>
            <person name="Di Gregorio A."/>
            <person name="Gelpke M."/>
            <person name="Goodstein D.M."/>
            <person name="Harafuji N."/>
            <person name="Hastings K.E."/>
            <person name="Ho I."/>
            <person name="Hotta K."/>
            <person name="Huang W."/>
            <person name="Kawashima T."/>
            <person name="Lemaire P."/>
            <person name="Martinez D."/>
            <person name="Meinertzhagen I.A."/>
            <person name="Necula S."/>
            <person name="Nonaka M."/>
            <person name="Putnam N."/>
            <person name="Rash S."/>
            <person name="Saiga H."/>
            <person name="Satake M."/>
            <person name="Terry A."/>
            <person name="Yamada L."/>
            <person name="Wang H.G."/>
            <person name="Awazu S."/>
            <person name="Azumi K."/>
            <person name="Boore J."/>
            <person name="Branno M."/>
            <person name="Chin-Bow S."/>
            <person name="DeSantis R."/>
            <person name="Doyle S."/>
            <person name="Francino P."/>
            <person name="Keys D.N."/>
            <person name="Haga S."/>
            <person name="Hayashi H."/>
            <person name="Hino K."/>
            <person name="Imai K.S."/>
            <person name="Inaba K."/>
            <person name="Kano S."/>
            <person name="Kobayashi K."/>
            <person name="Kobayashi M."/>
            <person name="Lee B.I."/>
            <person name="Makabe K.W."/>
            <person name="Manohar C."/>
            <person name="Matassi G."/>
            <person name="Medina M."/>
            <person name="Mochizuki Y."/>
            <person name="Mount S."/>
            <person name="Morishita T."/>
            <person name="Miura S."/>
            <person name="Nakayama A."/>
            <person name="Nishizaka S."/>
            <person name="Nomoto H."/>
            <person name="Ohta F."/>
            <person name="Oishi K."/>
            <person name="Rigoutsos I."/>
            <person name="Sano M."/>
            <person name="Sasaki A."/>
            <person name="Sasakura Y."/>
            <person name="Shoguchi E."/>
            <person name="Shin-i T."/>
            <person name="Spagnuolo A."/>
            <person name="Stainier D."/>
            <person name="Suzuki M.M."/>
            <person name="Tassy O."/>
            <person name="Takatori N."/>
            <person name="Tokuoka M."/>
            <person name="Yagi K."/>
            <person name="Yoshizaki F."/>
            <person name="Wada S."/>
            <person name="Zhang C."/>
            <person name="Hyatt P.D."/>
            <person name="Larimer F."/>
            <person name="Detter C."/>
            <person name="Doggett N."/>
            <person name="Glavina T."/>
            <person name="Hawkins T."/>
            <person name="Richardson P."/>
            <person name="Lucas S."/>
            <person name="Kohara Y."/>
            <person name="Levine M."/>
            <person name="Satoh N."/>
            <person name="Rokhsar D.S."/>
        </authorList>
    </citation>
    <scope>NUCLEOTIDE SEQUENCE [LARGE SCALE GENOMIC DNA]</scope>
</reference>
<accession>F6SSA8</accession>
<evidence type="ECO:0000313" key="5">
    <source>
        <dbReference type="Proteomes" id="UP000008144"/>
    </source>
</evidence>
<dbReference type="PANTHER" id="PTHR43798:SF33">
    <property type="entry name" value="HYDROLASE, PUTATIVE (AFU_ORTHOLOGUE AFUA_2G14860)-RELATED"/>
    <property type="match status" value="1"/>
</dbReference>
<dbReference type="InterPro" id="IPR029058">
    <property type="entry name" value="AB_hydrolase_fold"/>
</dbReference>
<dbReference type="AlphaFoldDB" id="F6SSA8"/>
<dbReference type="Gene3D" id="3.40.50.1820">
    <property type="entry name" value="alpha/beta hydrolase"/>
    <property type="match status" value="1"/>
</dbReference>
<dbReference type="GeneTree" id="ENSGT00510000047602"/>
<dbReference type="EMBL" id="EAAA01002610">
    <property type="status" value="NOT_ANNOTATED_CDS"/>
    <property type="molecule type" value="Genomic_DNA"/>
</dbReference>
<dbReference type="HOGENOM" id="CLU_020336_3_0_1"/>
<evidence type="ECO:0000259" key="3">
    <source>
        <dbReference type="Pfam" id="PF12697"/>
    </source>
</evidence>
<evidence type="ECO:0000256" key="2">
    <source>
        <dbReference type="SAM" id="SignalP"/>
    </source>
</evidence>
<keyword evidence="2" id="KW-0732">Signal</keyword>
<evidence type="ECO:0000256" key="1">
    <source>
        <dbReference type="ARBA" id="ARBA00008645"/>
    </source>
</evidence>
<feature type="domain" description="AB hydrolase-1" evidence="3">
    <location>
        <begin position="68"/>
        <end position="318"/>
    </location>
</feature>
<dbReference type="InterPro" id="IPR000073">
    <property type="entry name" value="AB_hydrolase_1"/>
</dbReference>
<dbReference type="Proteomes" id="UP000008144">
    <property type="component" value="Chromosome 8"/>
</dbReference>
<dbReference type="SUPFAM" id="SSF53474">
    <property type="entry name" value="alpha/beta-Hydrolases"/>
    <property type="match status" value="1"/>
</dbReference>
<name>F6SSA8_CIOIN</name>
<dbReference type="GO" id="GO:0016787">
    <property type="term" value="F:hydrolase activity"/>
    <property type="evidence" value="ECO:0000318"/>
    <property type="project" value="GO_Central"/>
</dbReference>
<dbReference type="STRING" id="7719.ENSCINP00000016426"/>
<sequence length="326" mass="37233">MNSLAVVVAFILLPYYLPDSPITQDVNKLPEEAQTWYKQGQLTSINGYKVFSIYKKCSNPKVVNPPTFVLIHGFPSSSYDYHKVLDGLLSKGDVFMHDHIGFGFSDKPVQNFTYSLTEAADNCLATWEMFGIKKAHVVSHDMGDSILTEILARRHRSMSCDNDSITFTNGGMKYSMINFRIGQRMMSSSLGPYFSMVNSKLGLSRVFSSQLKSVWGPNSDHDEMMKEIALITALNDYKGGTKIMHKLIYYLWDRAHFEFRWFSALSEIDVPVRFIWSDSDAVSPMSIPRFFRSFVPGAKFEVVQDAGHFYMLEKPKEWLLKITNIL</sequence>
<dbReference type="PANTHER" id="PTHR43798">
    <property type="entry name" value="MONOACYLGLYCEROL LIPASE"/>
    <property type="match status" value="1"/>
</dbReference>
<organism evidence="4 5">
    <name type="scientific">Ciona intestinalis</name>
    <name type="common">Transparent sea squirt</name>
    <name type="synonym">Ascidia intestinalis</name>
    <dbReference type="NCBI Taxonomy" id="7719"/>
    <lineage>
        <taxon>Eukaryota</taxon>
        <taxon>Metazoa</taxon>
        <taxon>Chordata</taxon>
        <taxon>Tunicata</taxon>
        <taxon>Ascidiacea</taxon>
        <taxon>Phlebobranchia</taxon>
        <taxon>Cionidae</taxon>
        <taxon>Ciona</taxon>
    </lineage>
</organism>
<dbReference type="Pfam" id="PF12697">
    <property type="entry name" value="Abhydrolase_6"/>
    <property type="match status" value="1"/>
</dbReference>
<dbReference type="InParanoid" id="F6SSA8"/>
<reference evidence="4" key="2">
    <citation type="journal article" date="2008" name="Genome Biol.">
        <title>Improved genome assembly and evidence-based global gene model set for the chordate Ciona intestinalis: new insight into intron and operon populations.</title>
        <authorList>
            <person name="Satou Y."/>
            <person name="Mineta K."/>
            <person name="Ogasawara M."/>
            <person name="Sasakura Y."/>
            <person name="Shoguchi E."/>
            <person name="Ueno K."/>
            <person name="Yamada L."/>
            <person name="Matsumoto J."/>
            <person name="Wasserscheid J."/>
            <person name="Dewar K."/>
            <person name="Wiley G.B."/>
            <person name="Macmil S.L."/>
            <person name="Roe B.A."/>
            <person name="Zeller R.W."/>
            <person name="Hastings K.E."/>
            <person name="Lemaire P."/>
            <person name="Lindquist E."/>
            <person name="Endo T."/>
            <person name="Hotta K."/>
            <person name="Inaba K."/>
        </authorList>
    </citation>
    <scope>NUCLEOTIDE SEQUENCE [LARGE SCALE GENOMIC DNA]</scope>
    <source>
        <strain evidence="4">wild type</strain>
    </source>
</reference>